<comment type="catalytic activity">
    <reaction evidence="5">
        <text>(1R,6R)-6-hydroxy-2-succinyl-cyclohexa-2,4-diene-1-carboxylate = 2-succinylbenzoate + H2O</text>
        <dbReference type="Rhea" id="RHEA:10196"/>
        <dbReference type="ChEBI" id="CHEBI:15377"/>
        <dbReference type="ChEBI" id="CHEBI:18325"/>
        <dbReference type="ChEBI" id="CHEBI:58689"/>
        <dbReference type="EC" id="4.2.1.113"/>
    </reaction>
</comment>
<evidence type="ECO:0000256" key="3">
    <source>
        <dbReference type="ARBA" id="ARBA00022842"/>
    </source>
</evidence>
<keyword evidence="3 5" id="KW-0460">Magnesium</keyword>
<dbReference type="Gene3D" id="3.20.20.120">
    <property type="entry name" value="Enolase-like C-terminal domain"/>
    <property type="match status" value="1"/>
</dbReference>
<dbReference type="GO" id="GO:0000287">
    <property type="term" value="F:magnesium ion binding"/>
    <property type="evidence" value="ECO:0007669"/>
    <property type="project" value="UniProtKB-UniRule"/>
</dbReference>
<evidence type="ECO:0000313" key="8">
    <source>
        <dbReference type="EMBL" id="PKF68003.1"/>
    </source>
</evidence>
<dbReference type="OrthoDB" id="3725747at2"/>
<dbReference type="InterPro" id="IPR010196">
    <property type="entry name" value="OSB_synthase_MenC1"/>
</dbReference>
<dbReference type="SFLD" id="SFLDF00009">
    <property type="entry name" value="o-succinylbenzoate_synthase"/>
    <property type="match status" value="1"/>
</dbReference>
<dbReference type="CDD" id="cd03320">
    <property type="entry name" value="OSBS"/>
    <property type="match status" value="1"/>
</dbReference>
<dbReference type="InterPro" id="IPR013342">
    <property type="entry name" value="Mandelate_racemase_C"/>
</dbReference>
<dbReference type="RefSeq" id="WP_101174183.1">
    <property type="nucleotide sequence ID" value="NZ_PJAF01000031.1"/>
</dbReference>
<dbReference type="InterPro" id="IPR036849">
    <property type="entry name" value="Enolase-like_C_sf"/>
</dbReference>
<dbReference type="EC" id="4.2.1.113" evidence="5"/>
<evidence type="ECO:0000256" key="6">
    <source>
        <dbReference type="SAM" id="MobiDB-lite"/>
    </source>
</evidence>
<feature type="binding site" evidence="5">
    <location>
        <position position="156"/>
    </location>
    <ligand>
        <name>Mg(2+)</name>
        <dbReference type="ChEBI" id="CHEBI:18420"/>
    </ligand>
</feature>
<dbReference type="GO" id="GO:0009234">
    <property type="term" value="P:menaquinone biosynthetic process"/>
    <property type="evidence" value="ECO:0007669"/>
    <property type="project" value="UniProtKB-UniRule"/>
</dbReference>
<dbReference type="STRING" id="1121365.GCA_000375365_02042"/>
<comment type="pathway">
    <text evidence="5">Quinol/quinone metabolism; menaquinone biosynthesis.</text>
</comment>
<protein>
    <recommendedName>
        <fullName evidence="5">o-succinylbenzoate synthase</fullName>
        <shortName evidence="5">OSB synthase</shortName>
        <shortName evidence="5">OSBS</shortName>
        <ecNumber evidence="5">4.2.1.113</ecNumber>
    </recommendedName>
    <alternativeName>
        <fullName evidence="5">4-(2'-carboxyphenyl)-4-oxybutyric acid synthase</fullName>
    </alternativeName>
    <alternativeName>
        <fullName evidence="5">o-succinylbenzoic acid synthase</fullName>
    </alternativeName>
</protein>
<feature type="region of interest" description="Disordered" evidence="6">
    <location>
        <begin position="1"/>
        <end position="22"/>
    </location>
</feature>
<evidence type="ECO:0000256" key="5">
    <source>
        <dbReference type="HAMAP-Rule" id="MF_00470"/>
    </source>
</evidence>
<comment type="caution">
    <text evidence="8">The sequence shown here is derived from an EMBL/GenBank/DDBJ whole genome shotgun (WGS) entry which is preliminary data.</text>
</comment>
<name>A0A2N0X5L1_9CORY</name>
<dbReference type="UniPathway" id="UPA00079"/>
<organism evidence="8 9">
    <name type="scientific">Corynebacterium mastitidis</name>
    <dbReference type="NCBI Taxonomy" id="161890"/>
    <lineage>
        <taxon>Bacteria</taxon>
        <taxon>Bacillati</taxon>
        <taxon>Actinomycetota</taxon>
        <taxon>Actinomycetes</taxon>
        <taxon>Mycobacteriales</taxon>
        <taxon>Corynebacteriaceae</taxon>
        <taxon>Corynebacterium</taxon>
    </lineage>
</organism>
<reference evidence="8 9" key="1">
    <citation type="submission" date="2017-12" db="EMBL/GenBank/DDBJ databases">
        <title>Corynebacterium mastitidis 16-1433 Genome.</title>
        <authorList>
            <person name="Gulvik C.A."/>
        </authorList>
    </citation>
    <scope>NUCLEOTIDE SEQUENCE [LARGE SCALE GENOMIC DNA]</scope>
    <source>
        <strain evidence="8 9">16-1433</strain>
    </source>
</reference>
<dbReference type="SUPFAM" id="SSF51604">
    <property type="entry name" value="Enolase C-terminal domain-like"/>
    <property type="match status" value="1"/>
</dbReference>
<dbReference type="InterPro" id="IPR029017">
    <property type="entry name" value="Enolase-like_N"/>
</dbReference>
<dbReference type="HAMAP" id="MF_00470">
    <property type="entry name" value="MenC_1"/>
    <property type="match status" value="1"/>
</dbReference>
<dbReference type="Proteomes" id="UP000233249">
    <property type="component" value="Unassembled WGS sequence"/>
</dbReference>
<dbReference type="AlphaFoldDB" id="A0A2N0X5L1"/>
<dbReference type="UniPathway" id="UPA01057">
    <property type="reaction ID" value="UER00165"/>
</dbReference>
<evidence type="ECO:0000256" key="4">
    <source>
        <dbReference type="ARBA" id="ARBA00023239"/>
    </source>
</evidence>
<evidence type="ECO:0000256" key="1">
    <source>
        <dbReference type="ARBA" id="ARBA00022428"/>
    </source>
</evidence>
<dbReference type="SMART" id="SM00922">
    <property type="entry name" value="MR_MLE"/>
    <property type="match status" value="1"/>
</dbReference>
<dbReference type="EMBL" id="PJAF01000031">
    <property type="protein sequence ID" value="PKF68003.1"/>
    <property type="molecule type" value="Genomic_DNA"/>
</dbReference>
<feature type="binding site" evidence="5">
    <location>
        <position position="208"/>
    </location>
    <ligand>
        <name>Mg(2+)</name>
        <dbReference type="ChEBI" id="CHEBI:18420"/>
    </ligand>
</feature>
<sequence>MPPTAPDRTPRPEPRFEPSSKPALDDLIARSHVVALPMRARFRGITTREALLIEGPRGWGEWAPFPEYEDAEAATWLRGALESAYAGLPPARAESVEVNATIPAVEPWRVPGLLARYPGCTTVKVKVAERGQFLAEDVARVEAVRAVIPGARVRVDANRGWTVDQALKAARALGPLDYMEQPCATVEELAELRAGLRAAGIPARVAADESIRRVRDPYRVADLMAADVAVLKVAPLGGVRRLLGIAGHLRESRARMGATVASALDTAVGMNAGLVAASCLPEPQAPAGLATQSLFVEDVAAPRALVGGRLSTTPVAPERARLESLAAPARRRAWWIERLSRCWDHLD</sequence>
<comment type="function">
    <text evidence="5">Converts 2-succinyl-6-hydroxy-2,4-cyclohexadiene-1-carboxylate (SHCHC) to 2-succinylbenzoate (OSB).</text>
</comment>
<dbReference type="InterPro" id="IPR029065">
    <property type="entry name" value="Enolase_C-like"/>
</dbReference>
<accession>A0A2N0X5L1</accession>
<proteinExistence type="inferred from homology"/>
<comment type="similarity">
    <text evidence="5">Belongs to the mandelate racemase/muconate lactonizing enzyme family. MenC type 1 subfamily.</text>
</comment>
<keyword evidence="2 5" id="KW-0479">Metal-binding</keyword>
<feature type="active site" description="Proton acceptor" evidence="5">
    <location>
        <position position="232"/>
    </location>
</feature>
<dbReference type="NCBIfam" id="NF002782">
    <property type="entry name" value="PRK02901.1"/>
    <property type="match status" value="1"/>
</dbReference>
<feature type="compositionally biased region" description="Basic and acidic residues" evidence="6">
    <location>
        <begin position="8"/>
        <end position="22"/>
    </location>
</feature>
<dbReference type="PANTHER" id="PTHR48073:SF2">
    <property type="entry name" value="O-SUCCINYLBENZOATE SYNTHASE"/>
    <property type="match status" value="1"/>
</dbReference>
<comment type="cofactor">
    <cofactor evidence="5">
        <name>a divalent metal cation</name>
        <dbReference type="ChEBI" id="CHEBI:60240"/>
    </cofactor>
</comment>
<dbReference type="PANTHER" id="PTHR48073">
    <property type="entry name" value="O-SUCCINYLBENZOATE SYNTHASE-RELATED"/>
    <property type="match status" value="1"/>
</dbReference>
<feature type="active site" description="Proton donor" evidence="5">
    <location>
        <position position="126"/>
    </location>
</feature>
<keyword evidence="1 5" id="KW-0474">Menaquinone biosynthesis</keyword>
<keyword evidence="4 5" id="KW-0456">Lyase</keyword>
<dbReference type="SFLD" id="SFLDG00180">
    <property type="entry name" value="muconate_cycloisomerase"/>
    <property type="match status" value="1"/>
</dbReference>
<comment type="pathway">
    <text evidence="5">Quinol/quinone metabolism; 1,4-dihydroxy-2-naphthoate biosynthesis; 1,4-dihydroxy-2-naphthoate from chorismate: step 4/7.</text>
</comment>
<dbReference type="Gene3D" id="3.30.390.10">
    <property type="entry name" value="Enolase-like, N-terminal domain"/>
    <property type="match status" value="1"/>
</dbReference>
<gene>
    <name evidence="5" type="primary">menC</name>
    <name evidence="8" type="ORF">CXB45_09345</name>
</gene>
<evidence type="ECO:0000259" key="7">
    <source>
        <dbReference type="SMART" id="SM00922"/>
    </source>
</evidence>
<dbReference type="SFLD" id="SFLDS00001">
    <property type="entry name" value="Enolase"/>
    <property type="match status" value="1"/>
</dbReference>
<feature type="binding site" evidence="5">
    <location>
        <position position="180"/>
    </location>
    <ligand>
        <name>Mg(2+)</name>
        <dbReference type="ChEBI" id="CHEBI:18420"/>
    </ligand>
</feature>
<evidence type="ECO:0000313" key="9">
    <source>
        <dbReference type="Proteomes" id="UP000233249"/>
    </source>
</evidence>
<dbReference type="Pfam" id="PF13378">
    <property type="entry name" value="MR_MLE_C"/>
    <property type="match status" value="1"/>
</dbReference>
<dbReference type="GO" id="GO:0043748">
    <property type="term" value="F:O-succinylbenzoate synthase activity"/>
    <property type="evidence" value="ECO:0007669"/>
    <property type="project" value="UniProtKB-EC"/>
</dbReference>
<dbReference type="Pfam" id="PF18374">
    <property type="entry name" value="Enolase_like_N"/>
    <property type="match status" value="1"/>
</dbReference>
<evidence type="ECO:0000256" key="2">
    <source>
        <dbReference type="ARBA" id="ARBA00022723"/>
    </source>
</evidence>
<feature type="domain" description="Mandelate racemase/muconate lactonizing enzyme C-terminal" evidence="7">
    <location>
        <begin position="111"/>
        <end position="199"/>
    </location>
</feature>